<name>A0A023DHC8_9BACL</name>
<organism evidence="1 2">
    <name type="scientific">Parageobacillus caldoxylosilyticus NBRC 107762</name>
    <dbReference type="NCBI Taxonomy" id="1220594"/>
    <lineage>
        <taxon>Bacteria</taxon>
        <taxon>Bacillati</taxon>
        <taxon>Bacillota</taxon>
        <taxon>Bacilli</taxon>
        <taxon>Bacillales</taxon>
        <taxon>Anoxybacillaceae</taxon>
        <taxon>Saccharococcus</taxon>
    </lineage>
</organism>
<reference evidence="1 2" key="1">
    <citation type="submission" date="2014-04" db="EMBL/GenBank/DDBJ databases">
        <title>Whole genome shotgun sequence of Geobacillus caldoxylosilyticus NBRC 107762.</title>
        <authorList>
            <person name="Hosoyama A."/>
            <person name="Hosoyama Y."/>
            <person name="Katano-Makiyama Y."/>
            <person name="Tsuchikane K."/>
            <person name="Ohji S."/>
            <person name="Ichikawa N."/>
            <person name="Yamazoe A."/>
            <person name="Fujita N."/>
        </authorList>
    </citation>
    <scope>NUCLEOTIDE SEQUENCE [LARGE SCALE GENOMIC DNA]</scope>
    <source>
        <strain evidence="1 2">NBRC 107762</strain>
    </source>
</reference>
<comment type="caution">
    <text evidence="1">The sequence shown here is derived from an EMBL/GenBank/DDBJ whole genome shotgun (WGS) entry which is preliminary data.</text>
</comment>
<proteinExistence type="predicted"/>
<dbReference type="Gene3D" id="2.180.10.10">
    <property type="entry name" value="RHS repeat-associated core"/>
    <property type="match status" value="1"/>
</dbReference>
<gene>
    <name evidence="1" type="ORF">GCA01S_048_00520</name>
</gene>
<sequence length="62" mass="7274">MYFYHYNAHGDVIALTDEQGNIVARYQYDAWGTFFPNLATWLTKTHIDTQDTNMTKKRVSIT</sequence>
<dbReference type="Proteomes" id="UP000023561">
    <property type="component" value="Unassembled WGS sequence"/>
</dbReference>
<keyword evidence="2" id="KW-1185">Reference proteome</keyword>
<dbReference type="Pfam" id="PF05593">
    <property type="entry name" value="RHS_repeat"/>
    <property type="match status" value="1"/>
</dbReference>
<dbReference type="InterPro" id="IPR031325">
    <property type="entry name" value="RHS_repeat"/>
</dbReference>
<evidence type="ECO:0000313" key="1">
    <source>
        <dbReference type="EMBL" id="GAJ40685.1"/>
    </source>
</evidence>
<accession>A0A023DHC8</accession>
<evidence type="ECO:0000313" key="2">
    <source>
        <dbReference type="Proteomes" id="UP000023561"/>
    </source>
</evidence>
<protein>
    <recommendedName>
        <fullName evidence="3">Wall-associated protein</fullName>
    </recommendedName>
</protein>
<dbReference type="NCBIfam" id="TIGR01643">
    <property type="entry name" value="YD_repeat_2x"/>
    <property type="match status" value="1"/>
</dbReference>
<dbReference type="EMBL" id="BAWO01000048">
    <property type="protein sequence ID" value="GAJ40685.1"/>
    <property type="molecule type" value="Genomic_DNA"/>
</dbReference>
<evidence type="ECO:0008006" key="3">
    <source>
        <dbReference type="Google" id="ProtNLM"/>
    </source>
</evidence>
<dbReference type="AlphaFoldDB" id="A0A023DHC8"/>
<dbReference type="InterPro" id="IPR006530">
    <property type="entry name" value="YD"/>
</dbReference>